<dbReference type="PROSITE" id="PS50175">
    <property type="entry name" value="ASP_PROT_RETROV"/>
    <property type="match status" value="1"/>
</dbReference>
<dbReference type="GO" id="GO:0004190">
    <property type="term" value="F:aspartic-type endopeptidase activity"/>
    <property type="evidence" value="ECO:0007669"/>
    <property type="project" value="InterPro"/>
</dbReference>
<feature type="domain" description="Peptidase A2" evidence="2">
    <location>
        <begin position="67"/>
        <end position="146"/>
    </location>
</feature>
<evidence type="ECO:0000313" key="3">
    <source>
        <dbReference type="EMBL" id="RJY09898.1"/>
    </source>
</evidence>
<accession>A0A419RVU1</accession>
<evidence type="ECO:0000259" key="2">
    <source>
        <dbReference type="PROSITE" id="PS50175"/>
    </source>
</evidence>
<keyword evidence="1" id="KW-0378">Hydrolase</keyword>
<evidence type="ECO:0000256" key="1">
    <source>
        <dbReference type="ARBA" id="ARBA00022801"/>
    </source>
</evidence>
<dbReference type="InterPro" id="IPR001969">
    <property type="entry name" value="Aspartic_peptidase_AS"/>
</dbReference>
<organism evidence="3 4">
    <name type="scientific">Aurantiacibacter aquimixticola</name>
    <dbReference type="NCBI Taxonomy" id="1958945"/>
    <lineage>
        <taxon>Bacteria</taxon>
        <taxon>Pseudomonadati</taxon>
        <taxon>Pseudomonadota</taxon>
        <taxon>Alphaproteobacteria</taxon>
        <taxon>Sphingomonadales</taxon>
        <taxon>Erythrobacteraceae</taxon>
        <taxon>Aurantiacibacter</taxon>
    </lineage>
</organism>
<sequence>MMHWLALAAAFALSQGDPADPAGAGDPPARGEAADIVDPGEITTIEMERERNRRLTVPVIIGGEGPFRFLVDTGAQATVLSSELADSLQLTDRSAATLVGTASSRPVETTFIPDFTLGERTFAVRTAPIVDAANIGDADGILGVDSLQDQRVLLDFEQGVMRVSDNFGSGGSNGYDIVVRARERLGQLIIHRAEIDGIRTAVIVDTGAQASIGNPALLRRMRSRTAIEDTLMTDVNGVQLVGPTRIARRLDIGRVQLANTPIAFADAPTFHALGLGDRPALILGMNELRLFSRVAIDFRSRRVLFDVPGTEGRVQNWNFNERATRLD</sequence>
<dbReference type="EMBL" id="RAHX01000001">
    <property type="protein sequence ID" value="RJY09898.1"/>
    <property type="molecule type" value="Genomic_DNA"/>
</dbReference>
<dbReference type="OrthoDB" id="107347at2"/>
<dbReference type="PROSITE" id="PS00141">
    <property type="entry name" value="ASP_PROTEASE"/>
    <property type="match status" value="1"/>
</dbReference>
<dbReference type="RefSeq" id="WP_120048908.1">
    <property type="nucleotide sequence ID" value="NZ_RAHX01000001.1"/>
</dbReference>
<evidence type="ECO:0000313" key="4">
    <source>
        <dbReference type="Proteomes" id="UP000285232"/>
    </source>
</evidence>
<keyword evidence="4" id="KW-1185">Reference proteome</keyword>
<protein>
    <recommendedName>
        <fullName evidence="2">Peptidase A2 domain-containing protein</fullName>
    </recommendedName>
</protein>
<dbReference type="InterPro" id="IPR021109">
    <property type="entry name" value="Peptidase_aspartic_dom_sf"/>
</dbReference>
<dbReference type="CDD" id="cd05483">
    <property type="entry name" value="retropepsin_like_bacteria"/>
    <property type="match status" value="1"/>
</dbReference>
<proteinExistence type="predicted"/>
<name>A0A419RVU1_9SPHN</name>
<dbReference type="GO" id="GO:0006508">
    <property type="term" value="P:proteolysis"/>
    <property type="evidence" value="ECO:0007669"/>
    <property type="project" value="InterPro"/>
</dbReference>
<dbReference type="AlphaFoldDB" id="A0A419RVU1"/>
<dbReference type="Proteomes" id="UP000285232">
    <property type="component" value="Unassembled WGS sequence"/>
</dbReference>
<comment type="caution">
    <text evidence="3">The sequence shown here is derived from an EMBL/GenBank/DDBJ whole genome shotgun (WGS) entry which is preliminary data.</text>
</comment>
<dbReference type="SUPFAM" id="SSF50630">
    <property type="entry name" value="Acid proteases"/>
    <property type="match status" value="2"/>
</dbReference>
<dbReference type="Pfam" id="PF13650">
    <property type="entry name" value="Asp_protease_2"/>
    <property type="match status" value="2"/>
</dbReference>
<reference evidence="3 4" key="1">
    <citation type="journal article" date="2017" name="Int. J. Syst. Evol. Microbiol.">
        <title>Erythrobacter aquimixticola sp. nov., isolated from the junction between the ocean and a freshwater spring.</title>
        <authorList>
            <person name="Park S."/>
            <person name="Jung Y.T."/>
            <person name="Choi S.J."/>
            <person name="Yoon J.H."/>
        </authorList>
    </citation>
    <scope>NUCLEOTIDE SEQUENCE [LARGE SCALE GENOMIC DNA]</scope>
    <source>
        <strain evidence="3 4">JSSK-14</strain>
    </source>
</reference>
<gene>
    <name evidence="3" type="ORF">D6201_11530</name>
</gene>
<dbReference type="InterPro" id="IPR034122">
    <property type="entry name" value="Retropepsin-like_bacterial"/>
</dbReference>
<dbReference type="InterPro" id="IPR001995">
    <property type="entry name" value="Peptidase_A2_cat"/>
</dbReference>
<dbReference type="Gene3D" id="2.40.70.10">
    <property type="entry name" value="Acid Proteases"/>
    <property type="match status" value="2"/>
</dbReference>